<gene>
    <name evidence="5" type="ORF">I583_00037</name>
    <name evidence="4" type="ORF">UAW_02349</name>
</gene>
<dbReference type="PANTHER" id="PTHR43800:SF1">
    <property type="entry name" value="PEPTIDYL-LYSINE N-ACETYLTRANSFERASE YJAB"/>
    <property type="match status" value="1"/>
</dbReference>
<dbReference type="AlphaFoldDB" id="R2SH22"/>
<name>R2SH22_9ENTE</name>
<evidence type="ECO:0000313" key="5">
    <source>
        <dbReference type="EMBL" id="EOT63237.1"/>
    </source>
</evidence>
<dbReference type="STRING" id="155618.RV06_GL000489"/>
<evidence type="ECO:0000259" key="3">
    <source>
        <dbReference type="PROSITE" id="PS51186"/>
    </source>
</evidence>
<dbReference type="Gene3D" id="3.40.630.30">
    <property type="match status" value="1"/>
</dbReference>
<protein>
    <recommendedName>
        <fullName evidence="3">N-acetyltransferase domain-containing protein</fullName>
    </recommendedName>
</protein>
<comment type="caution">
    <text evidence="4">The sequence shown here is derived from an EMBL/GenBank/DDBJ whole genome shotgun (WGS) entry which is preliminary data.</text>
</comment>
<dbReference type="EMBL" id="ASVY01000001">
    <property type="protein sequence ID" value="EOT63237.1"/>
    <property type="molecule type" value="Genomic_DNA"/>
</dbReference>
<dbReference type="PROSITE" id="PS51186">
    <property type="entry name" value="GNAT"/>
    <property type="match status" value="1"/>
</dbReference>
<dbReference type="OrthoDB" id="9789605at2"/>
<feature type="domain" description="N-acetyltransferase" evidence="3">
    <location>
        <begin position="1"/>
        <end position="141"/>
    </location>
</feature>
<dbReference type="InterPro" id="IPR000182">
    <property type="entry name" value="GNAT_dom"/>
</dbReference>
<dbReference type="RefSeq" id="WP_010762512.1">
    <property type="nucleotide sequence ID" value="NZ_KB946316.1"/>
</dbReference>
<reference evidence="4 6" key="1">
    <citation type="submission" date="2013-02" db="EMBL/GenBank/DDBJ databases">
        <title>The Genome Sequence of Enterococcus haemoperoxidus BAA-382.</title>
        <authorList>
            <consortium name="The Broad Institute Genome Sequencing Platform"/>
            <consortium name="The Broad Institute Genome Sequencing Center for Infectious Disease"/>
            <person name="Earl A.M."/>
            <person name="Gilmore M.S."/>
            <person name="Lebreton F."/>
            <person name="Walker B."/>
            <person name="Young S.K."/>
            <person name="Zeng Q."/>
            <person name="Gargeya S."/>
            <person name="Fitzgerald M."/>
            <person name="Haas B."/>
            <person name="Abouelleil A."/>
            <person name="Alvarado L."/>
            <person name="Arachchi H.M."/>
            <person name="Berlin A.M."/>
            <person name="Chapman S.B."/>
            <person name="Dewar J."/>
            <person name="Goldberg J."/>
            <person name="Griggs A."/>
            <person name="Gujja S."/>
            <person name="Hansen M."/>
            <person name="Howarth C."/>
            <person name="Imamovic A."/>
            <person name="Larimer J."/>
            <person name="McCowan C."/>
            <person name="Murphy C."/>
            <person name="Neiman D."/>
            <person name="Pearson M."/>
            <person name="Priest M."/>
            <person name="Roberts A."/>
            <person name="Saif S."/>
            <person name="Shea T."/>
            <person name="Sisk P."/>
            <person name="Sykes S."/>
            <person name="Wortman J."/>
            <person name="Nusbaum C."/>
            <person name="Birren B."/>
        </authorList>
    </citation>
    <scope>NUCLEOTIDE SEQUENCE [LARGE SCALE GENOMIC DNA]</scope>
    <source>
        <strain evidence="4 6">ATCC BAA-382</strain>
    </source>
</reference>
<keyword evidence="1" id="KW-0808">Transferase</keyword>
<dbReference type="Proteomes" id="UP000014197">
    <property type="component" value="Unassembled WGS sequence"/>
</dbReference>
<reference evidence="5 7" key="2">
    <citation type="submission" date="2013-03" db="EMBL/GenBank/DDBJ databases">
        <title>The Genome Sequence of Enterococcus haemoperoxidus BAA-382 (PacBio/Illumina hybrid assembly).</title>
        <authorList>
            <consortium name="The Broad Institute Genomics Platform"/>
            <consortium name="The Broad Institute Genome Sequencing Center for Infectious Disease"/>
            <person name="Earl A."/>
            <person name="Russ C."/>
            <person name="Gilmore M."/>
            <person name="Surin D."/>
            <person name="Walker B."/>
            <person name="Young S."/>
            <person name="Zeng Q."/>
            <person name="Gargeya S."/>
            <person name="Fitzgerald M."/>
            <person name="Haas B."/>
            <person name="Abouelleil A."/>
            <person name="Allen A.W."/>
            <person name="Alvarado L."/>
            <person name="Arachchi H.M."/>
            <person name="Berlin A.M."/>
            <person name="Chapman S.B."/>
            <person name="Gainer-Dewar J."/>
            <person name="Goldberg J."/>
            <person name="Griggs A."/>
            <person name="Gujja S."/>
            <person name="Hansen M."/>
            <person name="Howarth C."/>
            <person name="Imamovic A."/>
            <person name="Ireland A."/>
            <person name="Larimer J."/>
            <person name="McCowan C."/>
            <person name="Murphy C."/>
            <person name="Pearson M."/>
            <person name="Poon T.W."/>
            <person name="Priest M."/>
            <person name="Roberts A."/>
            <person name="Saif S."/>
            <person name="Shea T."/>
            <person name="Sisk P."/>
            <person name="Sykes S."/>
            <person name="Wortman J."/>
            <person name="Nusbaum C."/>
            <person name="Birren B."/>
        </authorList>
    </citation>
    <scope>NUCLEOTIDE SEQUENCE [LARGE SCALE GENOMIC DNA]</scope>
    <source>
        <strain evidence="5 7">ATCC BAA-382</strain>
    </source>
</reference>
<keyword evidence="7" id="KW-1185">Reference proteome</keyword>
<proteinExistence type="predicted"/>
<dbReference type="Proteomes" id="UP000013858">
    <property type="component" value="Unassembled WGS sequence"/>
</dbReference>
<dbReference type="Pfam" id="PF13673">
    <property type="entry name" value="Acetyltransf_10"/>
    <property type="match status" value="1"/>
</dbReference>
<evidence type="ECO:0000256" key="2">
    <source>
        <dbReference type="ARBA" id="ARBA00023315"/>
    </source>
</evidence>
<accession>R2SH22</accession>
<dbReference type="EMBL" id="AJAR01000021">
    <property type="protein sequence ID" value="EOH94595.1"/>
    <property type="molecule type" value="Genomic_DNA"/>
</dbReference>
<dbReference type="InterPro" id="IPR016181">
    <property type="entry name" value="Acyl_CoA_acyltransferase"/>
</dbReference>
<evidence type="ECO:0000313" key="4">
    <source>
        <dbReference type="EMBL" id="EOH94595.1"/>
    </source>
</evidence>
<dbReference type="PANTHER" id="PTHR43800">
    <property type="entry name" value="PEPTIDYL-LYSINE N-ACETYLTRANSFERASE YJAB"/>
    <property type="match status" value="1"/>
</dbReference>
<dbReference type="GO" id="GO:0016747">
    <property type="term" value="F:acyltransferase activity, transferring groups other than amino-acyl groups"/>
    <property type="evidence" value="ECO:0007669"/>
    <property type="project" value="InterPro"/>
</dbReference>
<organism evidence="4 6">
    <name type="scientific">Enterococcus haemoperoxidus ATCC BAA-382</name>
    <dbReference type="NCBI Taxonomy" id="1158608"/>
    <lineage>
        <taxon>Bacteria</taxon>
        <taxon>Bacillati</taxon>
        <taxon>Bacillota</taxon>
        <taxon>Bacilli</taxon>
        <taxon>Lactobacillales</taxon>
        <taxon>Enterococcaceae</taxon>
        <taxon>Enterococcus</taxon>
    </lineage>
</organism>
<evidence type="ECO:0000313" key="6">
    <source>
        <dbReference type="Proteomes" id="UP000013858"/>
    </source>
</evidence>
<dbReference type="CDD" id="cd04301">
    <property type="entry name" value="NAT_SF"/>
    <property type="match status" value="1"/>
</dbReference>
<dbReference type="PATRIC" id="fig|1158608.3.peg.2287"/>
<keyword evidence="2" id="KW-0012">Acyltransferase</keyword>
<evidence type="ECO:0000256" key="1">
    <source>
        <dbReference type="ARBA" id="ARBA00022679"/>
    </source>
</evidence>
<sequence length="146" mass="16861">MNQHQATENEYSKLVDIWARSVRQTHDFLKDDDFKTIKSELATYFPHLDVRVWTDDEKIIGFSGVDGTKLEMLFLDPVYIGKGYGKQVVTSLVKENNIQFVDVNEQNYSAKAFYFAMGFEEYSRSEVDDAGSAYPILHLKKSTKEK</sequence>
<dbReference type="eggNOG" id="COG0456">
    <property type="taxonomic scope" value="Bacteria"/>
</dbReference>
<evidence type="ECO:0000313" key="7">
    <source>
        <dbReference type="Proteomes" id="UP000014197"/>
    </source>
</evidence>
<dbReference type="SUPFAM" id="SSF55729">
    <property type="entry name" value="Acyl-CoA N-acyltransferases (Nat)"/>
    <property type="match status" value="1"/>
</dbReference>